<keyword evidence="6" id="KW-0547">Nucleotide-binding</keyword>
<evidence type="ECO:0000256" key="2">
    <source>
        <dbReference type="ARBA" id="ARBA00012035"/>
    </source>
</evidence>
<evidence type="ECO:0000256" key="12">
    <source>
        <dbReference type="RuleBase" id="RU003704"/>
    </source>
</evidence>
<keyword evidence="11" id="KW-0119">Carbohydrate metabolism</keyword>
<proteinExistence type="inferred from homology"/>
<evidence type="ECO:0000256" key="9">
    <source>
        <dbReference type="ARBA" id="ARBA00022842"/>
    </source>
</evidence>
<dbReference type="PRINTS" id="PR00990">
    <property type="entry name" value="RIBOKINASE"/>
</dbReference>
<comment type="similarity">
    <text evidence="1 12">Belongs to the carbohydrate kinase PfkB family.</text>
</comment>
<dbReference type="SUPFAM" id="SSF53613">
    <property type="entry name" value="Ribokinase-like"/>
    <property type="match status" value="1"/>
</dbReference>
<reference evidence="14 15" key="1">
    <citation type="submission" date="2019-03" db="EMBL/GenBank/DDBJ databases">
        <title>Genomic Encyclopedia of Type Strains, Phase IV (KMG-IV): sequencing the most valuable type-strain genomes for metagenomic binning, comparative biology and taxonomic classification.</title>
        <authorList>
            <person name="Goeker M."/>
        </authorList>
    </citation>
    <scope>NUCLEOTIDE SEQUENCE [LARGE SCALE GENOMIC DNA]</scope>
    <source>
        <strain evidence="14 15">DSM 100013</strain>
    </source>
</reference>
<keyword evidence="4 12" id="KW-0808">Transferase</keyword>
<evidence type="ECO:0000256" key="8">
    <source>
        <dbReference type="ARBA" id="ARBA00022840"/>
    </source>
</evidence>
<dbReference type="PANTHER" id="PTHR10584:SF166">
    <property type="entry name" value="RIBOKINASE"/>
    <property type="match status" value="1"/>
</dbReference>
<evidence type="ECO:0000256" key="1">
    <source>
        <dbReference type="ARBA" id="ARBA00010688"/>
    </source>
</evidence>
<keyword evidence="9" id="KW-0460">Magnesium</keyword>
<dbReference type="InterPro" id="IPR011877">
    <property type="entry name" value="Ribokinase"/>
</dbReference>
<keyword evidence="10" id="KW-0630">Potassium</keyword>
<dbReference type="InterPro" id="IPR002173">
    <property type="entry name" value="Carboh/pur_kinase_PfkB_CS"/>
</dbReference>
<keyword evidence="15" id="KW-1185">Reference proteome</keyword>
<sequence>MSKVTVFGSFVVDLMARVTVTPKSGETVKGSYFKMSAGGKGSNQAVAAKRAGANVVMITKVGQDNFKDIDLTSFEREEISTVFIFIDNEKPTGVALIMVGEEDGQNIITVVPGASDNILLEEVKKAKNEIISGSHLLIQLETNLDVTIEAINIAKENNVKVILNPAPVINLPDAIYEGIYLITPNELEAESLSGVKINDEKSLIKTTNFFHEKGVENVIITLGSKGVYISTKSERVFVEAIEVEVVDTTGAGDAFNVGLVAALASGRK</sequence>
<keyword evidence="7 12" id="KW-0418">Kinase</keyword>
<feature type="domain" description="Carbohydrate kinase PfkB" evidence="13">
    <location>
        <begin position="1"/>
        <end position="267"/>
    </location>
</feature>
<accession>A0A4R2TKD1</accession>
<dbReference type="RefSeq" id="WP_243098187.1">
    <property type="nucleotide sequence ID" value="NZ_CP058648.1"/>
</dbReference>
<dbReference type="PANTHER" id="PTHR10584">
    <property type="entry name" value="SUGAR KINASE"/>
    <property type="match status" value="1"/>
</dbReference>
<dbReference type="GO" id="GO:0005524">
    <property type="term" value="F:ATP binding"/>
    <property type="evidence" value="ECO:0007669"/>
    <property type="project" value="UniProtKB-KW"/>
</dbReference>
<dbReference type="EC" id="2.7.1.15" evidence="2"/>
<dbReference type="Pfam" id="PF00294">
    <property type="entry name" value="PfkB"/>
    <property type="match status" value="1"/>
</dbReference>
<dbReference type="PROSITE" id="PS00584">
    <property type="entry name" value="PFKB_KINASES_2"/>
    <property type="match status" value="1"/>
</dbReference>
<dbReference type="GO" id="GO:0004747">
    <property type="term" value="F:ribokinase activity"/>
    <property type="evidence" value="ECO:0007669"/>
    <property type="project" value="UniProtKB-EC"/>
</dbReference>
<name>A0A4R2TKD1_9FIRM</name>
<evidence type="ECO:0000256" key="6">
    <source>
        <dbReference type="ARBA" id="ARBA00022741"/>
    </source>
</evidence>
<comment type="caution">
    <text evidence="14">The sequence shown here is derived from an EMBL/GenBank/DDBJ whole genome shotgun (WGS) entry which is preliminary data.</text>
</comment>
<dbReference type="InterPro" id="IPR011611">
    <property type="entry name" value="PfkB_dom"/>
</dbReference>
<dbReference type="InterPro" id="IPR002139">
    <property type="entry name" value="Ribo/fructo_kinase"/>
</dbReference>
<evidence type="ECO:0000256" key="11">
    <source>
        <dbReference type="ARBA" id="ARBA00023277"/>
    </source>
</evidence>
<evidence type="ECO:0000313" key="15">
    <source>
        <dbReference type="Proteomes" id="UP000295504"/>
    </source>
</evidence>
<dbReference type="GO" id="GO:0006014">
    <property type="term" value="P:D-ribose metabolic process"/>
    <property type="evidence" value="ECO:0007669"/>
    <property type="project" value="InterPro"/>
</dbReference>
<evidence type="ECO:0000259" key="13">
    <source>
        <dbReference type="Pfam" id="PF00294"/>
    </source>
</evidence>
<dbReference type="GO" id="GO:0046872">
    <property type="term" value="F:metal ion binding"/>
    <property type="evidence" value="ECO:0007669"/>
    <property type="project" value="UniProtKB-KW"/>
</dbReference>
<evidence type="ECO:0000256" key="3">
    <source>
        <dbReference type="ARBA" id="ARBA00016943"/>
    </source>
</evidence>
<gene>
    <name evidence="14" type="ORF">EDD79_101064</name>
</gene>
<protein>
    <recommendedName>
        <fullName evidence="3">Ribokinase</fullName>
        <ecNumber evidence="2">2.7.1.15</ecNumber>
    </recommendedName>
</protein>
<evidence type="ECO:0000313" key="14">
    <source>
        <dbReference type="EMBL" id="TCQ03276.1"/>
    </source>
</evidence>
<dbReference type="InterPro" id="IPR029056">
    <property type="entry name" value="Ribokinase-like"/>
</dbReference>
<evidence type="ECO:0000256" key="5">
    <source>
        <dbReference type="ARBA" id="ARBA00022723"/>
    </source>
</evidence>
<evidence type="ECO:0000256" key="7">
    <source>
        <dbReference type="ARBA" id="ARBA00022777"/>
    </source>
</evidence>
<dbReference type="Proteomes" id="UP000295504">
    <property type="component" value="Unassembled WGS sequence"/>
</dbReference>
<dbReference type="AlphaFoldDB" id="A0A4R2TKD1"/>
<dbReference type="Gene3D" id="3.40.1190.20">
    <property type="match status" value="1"/>
</dbReference>
<evidence type="ECO:0000256" key="10">
    <source>
        <dbReference type="ARBA" id="ARBA00022958"/>
    </source>
</evidence>
<keyword evidence="5" id="KW-0479">Metal-binding</keyword>
<evidence type="ECO:0000256" key="4">
    <source>
        <dbReference type="ARBA" id="ARBA00022679"/>
    </source>
</evidence>
<dbReference type="CDD" id="cd01174">
    <property type="entry name" value="ribokinase"/>
    <property type="match status" value="1"/>
</dbReference>
<dbReference type="GO" id="GO:0005829">
    <property type="term" value="C:cytosol"/>
    <property type="evidence" value="ECO:0007669"/>
    <property type="project" value="TreeGrafter"/>
</dbReference>
<keyword evidence="8" id="KW-0067">ATP-binding</keyword>
<dbReference type="EMBL" id="SLYC01000010">
    <property type="protein sequence ID" value="TCQ03276.1"/>
    <property type="molecule type" value="Genomic_DNA"/>
</dbReference>
<organism evidence="14 15">
    <name type="scientific">Serpentinicella alkaliphila</name>
    <dbReference type="NCBI Taxonomy" id="1734049"/>
    <lineage>
        <taxon>Bacteria</taxon>
        <taxon>Bacillati</taxon>
        <taxon>Bacillota</taxon>
        <taxon>Clostridia</taxon>
        <taxon>Peptostreptococcales</taxon>
        <taxon>Natronincolaceae</taxon>
        <taxon>Serpentinicella</taxon>
    </lineage>
</organism>